<protein>
    <submittedName>
        <fullName evidence="2">Uncharacterized protein</fullName>
    </submittedName>
</protein>
<feature type="compositionally biased region" description="Basic and acidic residues" evidence="1">
    <location>
        <begin position="52"/>
        <end position="99"/>
    </location>
</feature>
<evidence type="ECO:0000256" key="1">
    <source>
        <dbReference type="SAM" id="MobiDB-lite"/>
    </source>
</evidence>
<evidence type="ECO:0000313" key="3">
    <source>
        <dbReference type="Proteomes" id="UP001153954"/>
    </source>
</evidence>
<feature type="compositionally biased region" description="Basic residues" evidence="1">
    <location>
        <begin position="110"/>
        <end position="119"/>
    </location>
</feature>
<dbReference type="AlphaFoldDB" id="A0AAU9V9B4"/>
<gene>
    <name evidence="2" type="ORF">EEDITHA_LOCUS20476</name>
</gene>
<name>A0AAU9V9B4_EUPED</name>
<comment type="caution">
    <text evidence="2">The sequence shown here is derived from an EMBL/GenBank/DDBJ whole genome shotgun (WGS) entry which is preliminary data.</text>
</comment>
<dbReference type="Proteomes" id="UP001153954">
    <property type="component" value="Unassembled WGS sequence"/>
</dbReference>
<feature type="compositionally biased region" description="Low complexity" evidence="1">
    <location>
        <begin position="121"/>
        <end position="134"/>
    </location>
</feature>
<sequence>MNEILRRSYDPVNVKLQPIDANKKNTKPKKNKPKTNKRKTSNKKKNSGRGGLSDKKKENATSIEKLEEENKIEENNVGKDEFVMKDVPNDSRAIKEKASTKAKSTTVKPKPTKVTKPKPKPSSTTTTKKPPTNKNKTKTSEKSKPKAKGTLYGLSSLRRSGDVAVSIMSDHTTVKSNFAVGPLILRVEKEVGRGAKKELKSATATTAEMMGKLTLRVNNQGVASLHSIKVLQPKQVRVDSNHERTRELVWQRSARIAHVVSAKLRSASRPMFTNSKY</sequence>
<feature type="region of interest" description="Disordered" evidence="1">
    <location>
        <begin position="1"/>
        <end position="150"/>
    </location>
</feature>
<feature type="compositionally biased region" description="Basic residues" evidence="1">
    <location>
        <begin position="24"/>
        <end position="47"/>
    </location>
</feature>
<evidence type="ECO:0000313" key="2">
    <source>
        <dbReference type="EMBL" id="CAH2106330.1"/>
    </source>
</evidence>
<keyword evidence="3" id="KW-1185">Reference proteome</keyword>
<proteinExistence type="predicted"/>
<dbReference type="EMBL" id="CAKOGL010000029">
    <property type="protein sequence ID" value="CAH2106330.1"/>
    <property type="molecule type" value="Genomic_DNA"/>
</dbReference>
<reference evidence="2" key="1">
    <citation type="submission" date="2022-03" db="EMBL/GenBank/DDBJ databases">
        <authorList>
            <person name="Tunstrom K."/>
        </authorList>
    </citation>
    <scope>NUCLEOTIDE SEQUENCE</scope>
</reference>
<organism evidence="2 3">
    <name type="scientific">Euphydryas editha</name>
    <name type="common">Edith's checkerspot</name>
    <dbReference type="NCBI Taxonomy" id="104508"/>
    <lineage>
        <taxon>Eukaryota</taxon>
        <taxon>Metazoa</taxon>
        <taxon>Ecdysozoa</taxon>
        <taxon>Arthropoda</taxon>
        <taxon>Hexapoda</taxon>
        <taxon>Insecta</taxon>
        <taxon>Pterygota</taxon>
        <taxon>Neoptera</taxon>
        <taxon>Endopterygota</taxon>
        <taxon>Lepidoptera</taxon>
        <taxon>Glossata</taxon>
        <taxon>Ditrysia</taxon>
        <taxon>Papilionoidea</taxon>
        <taxon>Nymphalidae</taxon>
        <taxon>Nymphalinae</taxon>
        <taxon>Euphydryas</taxon>
    </lineage>
</organism>
<accession>A0AAU9V9B4</accession>